<gene>
    <name evidence="2" type="ORF">WJ33_06230</name>
</gene>
<proteinExistence type="predicted"/>
<sequence>MTLALRLGKTLAELRAQMSAAEFALWQAFDAESPIGDDRYDLHAAMIASAAFQSQGAKVKVADMMPNWAGEQDESEGAHVEDDPFFAGLVSLAK</sequence>
<accession>A0A103QU82</accession>
<evidence type="ECO:0000313" key="2">
    <source>
        <dbReference type="EMBL" id="KVG55646.1"/>
    </source>
</evidence>
<dbReference type="InterPro" id="IPR009350">
    <property type="entry name" value="Phage_tail_T"/>
</dbReference>
<comment type="caution">
    <text evidence="2">The sequence shown here is derived from an EMBL/GenBank/DDBJ whole genome shotgun (WGS) entry which is preliminary data.</text>
</comment>
<dbReference type="Pfam" id="PF06223">
    <property type="entry name" value="Phage_tail_T"/>
    <property type="match status" value="1"/>
</dbReference>
<protein>
    <submittedName>
        <fullName evidence="2">Phage tail protein</fullName>
    </submittedName>
</protein>
<dbReference type="EMBL" id="LOXM01000262">
    <property type="protein sequence ID" value="KVG55646.1"/>
    <property type="molecule type" value="Genomic_DNA"/>
</dbReference>
<name>A0A103QU82_9BURK</name>
<dbReference type="OrthoDB" id="8662049at2"/>
<dbReference type="RefSeq" id="WP_059759428.1">
    <property type="nucleotide sequence ID" value="NZ_CP013416.1"/>
</dbReference>
<dbReference type="Proteomes" id="UP000064029">
    <property type="component" value="Unassembled WGS sequence"/>
</dbReference>
<organism evidence="2 3">
    <name type="scientific">Burkholderia ubonensis</name>
    <dbReference type="NCBI Taxonomy" id="101571"/>
    <lineage>
        <taxon>Bacteria</taxon>
        <taxon>Pseudomonadati</taxon>
        <taxon>Pseudomonadota</taxon>
        <taxon>Betaproteobacteria</taxon>
        <taxon>Burkholderiales</taxon>
        <taxon>Burkholderiaceae</taxon>
        <taxon>Burkholderia</taxon>
        <taxon>Burkholderia cepacia complex</taxon>
    </lineage>
</organism>
<feature type="domain" description="Minor tail T" evidence="1">
    <location>
        <begin position="19"/>
        <end position="76"/>
    </location>
</feature>
<evidence type="ECO:0000259" key="1">
    <source>
        <dbReference type="Pfam" id="PF06223"/>
    </source>
</evidence>
<evidence type="ECO:0000313" key="3">
    <source>
        <dbReference type="Proteomes" id="UP000064029"/>
    </source>
</evidence>
<reference evidence="2 3" key="1">
    <citation type="submission" date="2015-11" db="EMBL/GenBank/DDBJ databases">
        <title>Expanding the genomic diversity of Burkholderia species for the development of highly accurate diagnostics.</title>
        <authorList>
            <person name="Sahl J."/>
            <person name="Keim P."/>
            <person name="Wagner D."/>
        </authorList>
    </citation>
    <scope>NUCLEOTIDE SEQUENCE [LARGE SCALE GENOMIC DNA]</scope>
    <source>
        <strain evidence="2 3">MSMB2036</strain>
    </source>
</reference>
<dbReference type="AlphaFoldDB" id="A0A103QU82"/>